<feature type="non-terminal residue" evidence="1">
    <location>
        <position position="50"/>
    </location>
</feature>
<evidence type="ECO:0000313" key="2">
    <source>
        <dbReference type="Proteomes" id="UP000676336"/>
    </source>
</evidence>
<proteinExistence type="predicted"/>
<reference evidence="1" key="1">
    <citation type="submission" date="2021-02" db="EMBL/GenBank/DDBJ databases">
        <authorList>
            <person name="Nowell W R."/>
        </authorList>
    </citation>
    <scope>NUCLEOTIDE SEQUENCE</scope>
</reference>
<dbReference type="Proteomes" id="UP000676336">
    <property type="component" value="Unassembled WGS sequence"/>
</dbReference>
<comment type="caution">
    <text evidence="1">The sequence shown here is derived from an EMBL/GenBank/DDBJ whole genome shotgun (WGS) entry which is preliminary data.</text>
</comment>
<accession>A0A8S3AX33</accession>
<protein>
    <submittedName>
        <fullName evidence="1">Uncharacterized protein</fullName>
    </submittedName>
</protein>
<evidence type="ECO:0000313" key="1">
    <source>
        <dbReference type="EMBL" id="CAF4775940.1"/>
    </source>
</evidence>
<name>A0A8S3AX33_9BILA</name>
<dbReference type="AlphaFoldDB" id="A0A8S3AX33"/>
<sequence length="50" mass="5918">MSNLTDLPKIPQRSPLYTFYSDRLRSYLTTSYMTPLPLKDQIRALQELKL</sequence>
<organism evidence="1 2">
    <name type="scientific">Rotaria magnacalcarata</name>
    <dbReference type="NCBI Taxonomy" id="392030"/>
    <lineage>
        <taxon>Eukaryota</taxon>
        <taxon>Metazoa</taxon>
        <taxon>Spiralia</taxon>
        <taxon>Gnathifera</taxon>
        <taxon>Rotifera</taxon>
        <taxon>Eurotatoria</taxon>
        <taxon>Bdelloidea</taxon>
        <taxon>Philodinida</taxon>
        <taxon>Philodinidae</taxon>
        <taxon>Rotaria</taxon>
    </lineage>
</organism>
<gene>
    <name evidence="1" type="ORF">SMN809_LOCUS46134</name>
</gene>
<dbReference type="EMBL" id="CAJOBI010142860">
    <property type="protein sequence ID" value="CAF4775940.1"/>
    <property type="molecule type" value="Genomic_DNA"/>
</dbReference>